<evidence type="ECO:0000313" key="8">
    <source>
        <dbReference type="Proteomes" id="UP000019384"/>
    </source>
</evidence>
<reference evidence="7" key="2">
    <citation type="submission" date="2014-02" db="EMBL/GenBank/DDBJ databases">
        <title>Complete DNA sequence of /Kuraishia capsulata/ illustrates novel genomic features among budding yeasts (/Saccharomycotina/).</title>
        <authorList>
            <person name="Morales L."/>
            <person name="Noel B."/>
            <person name="Porcel B."/>
            <person name="Marcet-Houben M."/>
            <person name="Hullo M-F."/>
            <person name="Sacerdot C."/>
            <person name="Tekaia F."/>
            <person name="Leh-Louis V."/>
            <person name="Despons L."/>
            <person name="Khanna V."/>
            <person name="Aury J-M."/>
            <person name="Barbe V."/>
            <person name="Couloux A."/>
            <person name="Labadie K."/>
            <person name="Pelletier E."/>
            <person name="Souciet J-L."/>
            <person name="Boekhout T."/>
            <person name="Gabaldon T."/>
            <person name="Wincker P."/>
            <person name="Dujon B."/>
        </authorList>
    </citation>
    <scope>NUCLEOTIDE SEQUENCE</scope>
    <source>
        <strain evidence="7">CBS 1993</strain>
    </source>
</reference>
<dbReference type="Pfam" id="PF09420">
    <property type="entry name" value="Nop16"/>
    <property type="match status" value="1"/>
</dbReference>
<organism evidence="7 8">
    <name type="scientific">Kuraishia capsulata CBS 1993</name>
    <dbReference type="NCBI Taxonomy" id="1382522"/>
    <lineage>
        <taxon>Eukaryota</taxon>
        <taxon>Fungi</taxon>
        <taxon>Dikarya</taxon>
        <taxon>Ascomycota</taxon>
        <taxon>Saccharomycotina</taxon>
        <taxon>Pichiomycetes</taxon>
        <taxon>Pichiales</taxon>
        <taxon>Pichiaceae</taxon>
        <taxon>Kuraishia</taxon>
    </lineage>
</organism>
<dbReference type="PANTHER" id="PTHR13243:SF1">
    <property type="entry name" value="NUCLEOLAR PROTEIN 16"/>
    <property type="match status" value="1"/>
</dbReference>
<gene>
    <name evidence="7" type="ORF">KUCA_T00001845001</name>
</gene>
<dbReference type="Proteomes" id="UP000019384">
    <property type="component" value="Unassembled WGS sequence"/>
</dbReference>
<evidence type="ECO:0000256" key="1">
    <source>
        <dbReference type="ARBA" id="ARBA00002889"/>
    </source>
</evidence>
<comment type="function">
    <text evidence="1">Involved in the biogenesis of the 60S ribosomal subunit.</text>
</comment>
<dbReference type="STRING" id="1382522.W6MHR9"/>
<sequence length="202" mass="23375">MVSVRKRKMNRSSVKKATRKRKDKQREFNISSNPIIAANWDKNLTLSQNYARLGLKVRLGKSTGGVEKELVFNDKLADKKQEQLPEDEDTDDPARIPKGRAKIVRDEEGNVLKVVYGEMEGDGIESSAEEKTEVVKQLEALSKISHKKERHQSERETEWIAALVAKHGDDYDKMMWDKKLNPFQHSKGELKKRIFKWKKAQQ</sequence>
<evidence type="ECO:0000256" key="5">
    <source>
        <dbReference type="ARBA" id="ARBA00023242"/>
    </source>
</evidence>
<accession>W6MHR9</accession>
<dbReference type="GeneID" id="34519273"/>
<dbReference type="AlphaFoldDB" id="W6MHR9"/>
<dbReference type="OrthoDB" id="285729at2759"/>
<dbReference type="HOGENOM" id="CLU_078857_0_0_1"/>
<feature type="compositionally biased region" description="Basic residues" evidence="6">
    <location>
        <begin position="1"/>
        <end position="23"/>
    </location>
</feature>
<protein>
    <recommendedName>
        <fullName evidence="4">Nucleolar protein 16</fullName>
    </recommendedName>
</protein>
<dbReference type="EMBL" id="HG793126">
    <property type="protein sequence ID" value="CDK25874.1"/>
    <property type="molecule type" value="Genomic_DNA"/>
</dbReference>
<evidence type="ECO:0000313" key="7">
    <source>
        <dbReference type="EMBL" id="CDK25874.1"/>
    </source>
</evidence>
<dbReference type="GO" id="GO:0042273">
    <property type="term" value="P:ribosomal large subunit biogenesis"/>
    <property type="evidence" value="ECO:0007669"/>
    <property type="project" value="EnsemblFungi"/>
</dbReference>
<name>W6MHR9_9ASCO</name>
<evidence type="ECO:0000256" key="4">
    <source>
        <dbReference type="ARBA" id="ARBA00015522"/>
    </source>
</evidence>
<comment type="subcellular location">
    <subcellularLocation>
        <location evidence="2">Nucleus</location>
        <location evidence="2">Nucleolus</location>
    </subcellularLocation>
</comment>
<dbReference type="RefSeq" id="XP_022457885.1">
    <property type="nucleotide sequence ID" value="XM_022604067.1"/>
</dbReference>
<dbReference type="GO" id="GO:0030687">
    <property type="term" value="C:preribosome, large subunit precursor"/>
    <property type="evidence" value="ECO:0007669"/>
    <property type="project" value="EnsemblFungi"/>
</dbReference>
<keyword evidence="8" id="KW-1185">Reference proteome</keyword>
<dbReference type="PANTHER" id="PTHR13243">
    <property type="entry name" value="HSPC111 PROTEIN-RELATED"/>
    <property type="match status" value="1"/>
</dbReference>
<dbReference type="GO" id="GO:0005730">
    <property type="term" value="C:nucleolus"/>
    <property type="evidence" value="ECO:0007669"/>
    <property type="project" value="UniProtKB-SubCell"/>
</dbReference>
<feature type="region of interest" description="Disordered" evidence="6">
    <location>
        <begin position="77"/>
        <end position="97"/>
    </location>
</feature>
<dbReference type="InterPro" id="IPR019002">
    <property type="entry name" value="Ribosome_biogenesis_Nop16"/>
</dbReference>
<keyword evidence="5" id="KW-0539">Nucleus</keyword>
<comment type="similarity">
    <text evidence="3">Belongs to the NOP16 family.</text>
</comment>
<feature type="region of interest" description="Disordered" evidence="6">
    <location>
        <begin position="1"/>
        <end position="27"/>
    </location>
</feature>
<evidence type="ECO:0000256" key="2">
    <source>
        <dbReference type="ARBA" id="ARBA00004604"/>
    </source>
</evidence>
<evidence type="ECO:0000256" key="3">
    <source>
        <dbReference type="ARBA" id="ARBA00008479"/>
    </source>
</evidence>
<reference evidence="7" key="1">
    <citation type="submission" date="2013-12" db="EMBL/GenBank/DDBJ databases">
        <authorList>
            <person name="Genoscope - CEA"/>
        </authorList>
    </citation>
    <scope>NUCLEOTIDE SEQUENCE</scope>
    <source>
        <strain evidence="7">CBS 1993</strain>
    </source>
</reference>
<proteinExistence type="inferred from homology"/>
<evidence type="ECO:0000256" key="6">
    <source>
        <dbReference type="SAM" id="MobiDB-lite"/>
    </source>
</evidence>